<evidence type="ECO:0000313" key="2">
    <source>
        <dbReference type="Proteomes" id="UP000796880"/>
    </source>
</evidence>
<dbReference type="EMBL" id="VOIH02000009">
    <property type="protein sequence ID" value="KAF3437218.1"/>
    <property type="molecule type" value="Genomic_DNA"/>
</dbReference>
<sequence length="194" mass="21488">MANQPEYRMSGGVLAIIATAETLAFRMIVIRKASNLPINLVDLGCSEGPNMFLAVQNIVDALELKFKHHGLLGPQLPDFHVFFSDISSNDFDKPYTSLSPERKYYATGMPGSFLSRHFPSASLHSVHFSYSIQILSRVPKEVVPLDSQVLANKTFEFLGSCFMDMAKKIDGMEVLPPVLENGTLANAPQYAFRS</sequence>
<organism evidence="1 2">
    <name type="scientific">Rhamnella rubrinervis</name>
    <dbReference type="NCBI Taxonomy" id="2594499"/>
    <lineage>
        <taxon>Eukaryota</taxon>
        <taxon>Viridiplantae</taxon>
        <taxon>Streptophyta</taxon>
        <taxon>Embryophyta</taxon>
        <taxon>Tracheophyta</taxon>
        <taxon>Spermatophyta</taxon>
        <taxon>Magnoliopsida</taxon>
        <taxon>eudicotyledons</taxon>
        <taxon>Gunneridae</taxon>
        <taxon>Pentapetalae</taxon>
        <taxon>rosids</taxon>
        <taxon>fabids</taxon>
        <taxon>Rosales</taxon>
        <taxon>Rhamnaceae</taxon>
        <taxon>rhamnoid group</taxon>
        <taxon>Rhamneae</taxon>
        <taxon>Rhamnella</taxon>
    </lineage>
</organism>
<dbReference type="Gene3D" id="3.40.50.150">
    <property type="entry name" value="Vaccinia Virus protein VP39"/>
    <property type="match status" value="1"/>
</dbReference>
<comment type="caution">
    <text evidence="1">The sequence shown here is derived from an EMBL/GenBank/DDBJ whole genome shotgun (WGS) entry which is preliminary data.</text>
</comment>
<gene>
    <name evidence="1" type="ORF">FNV43_RR19971</name>
</gene>
<dbReference type="Proteomes" id="UP000796880">
    <property type="component" value="Unassembled WGS sequence"/>
</dbReference>
<name>A0A8K0GU58_9ROSA</name>
<proteinExistence type="predicted"/>
<dbReference type="GO" id="GO:0008168">
    <property type="term" value="F:methyltransferase activity"/>
    <property type="evidence" value="ECO:0007669"/>
    <property type="project" value="InterPro"/>
</dbReference>
<dbReference type="OrthoDB" id="1523883at2759"/>
<dbReference type="SUPFAM" id="SSF53335">
    <property type="entry name" value="S-adenosyl-L-methionine-dependent methyltransferases"/>
    <property type="match status" value="1"/>
</dbReference>
<dbReference type="InterPro" id="IPR029063">
    <property type="entry name" value="SAM-dependent_MTases_sf"/>
</dbReference>
<protein>
    <submittedName>
        <fullName evidence="1">Uncharacterized protein</fullName>
    </submittedName>
</protein>
<dbReference type="AlphaFoldDB" id="A0A8K0GU58"/>
<accession>A0A8K0GU58</accession>
<reference evidence="1" key="1">
    <citation type="submission" date="2020-03" db="EMBL/GenBank/DDBJ databases">
        <title>A high-quality chromosome-level genome assembly of a woody plant with both climbing and erect habits, Rhamnella rubrinervis.</title>
        <authorList>
            <person name="Lu Z."/>
            <person name="Yang Y."/>
            <person name="Zhu X."/>
            <person name="Sun Y."/>
        </authorList>
    </citation>
    <scope>NUCLEOTIDE SEQUENCE</scope>
    <source>
        <strain evidence="1">BYM</strain>
        <tissue evidence="1">Leaf</tissue>
    </source>
</reference>
<dbReference type="Pfam" id="PF03492">
    <property type="entry name" value="Methyltransf_7"/>
    <property type="match status" value="1"/>
</dbReference>
<evidence type="ECO:0000313" key="1">
    <source>
        <dbReference type="EMBL" id="KAF3437218.1"/>
    </source>
</evidence>
<dbReference type="InterPro" id="IPR005299">
    <property type="entry name" value="MeTrfase_7"/>
</dbReference>
<dbReference type="PANTHER" id="PTHR31009">
    <property type="entry name" value="S-ADENOSYL-L-METHIONINE:CARBOXYL METHYLTRANSFERASE FAMILY PROTEIN"/>
    <property type="match status" value="1"/>
</dbReference>
<keyword evidence="2" id="KW-1185">Reference proteome</keyword>